<keyword evidence="1" id="KW-0804">Transcription</keyword>
<evidence type="ECO:0000259" key="4">
    <source>
        <dbReference type="SMART" id="SM01286"/>
    </source>
</evidence>
<evidence type="ECO:0000256" key="3">
    <source>
        <dbReference type="SAM" id="MobiDB-lite"/>
    </source>
</evidence>
<dbReference type="AlphaFoldDB" id="A0A7S4UKG1"/>
<dbReference type="Gene3D" id="2.30.29.30">
    <property type="entry name" value="Pleckstrin-homology domain (PH domain)/Phosphotyrosine-binding domain (PTB)"/>
    <property type="match status" value="1"/>
</dbReference>
<dbReference type="InterPro" id="IPR011993">
    <property type="entry name" value="PH-like_dom_sf"/>
</dbReference>
<dbReference type="InterPro" id="IPR013719">
    <property type="entry name" value="RTT106/SPT16-like_middle_dom"/>
</dbReference>
<feature type="domain" description="Histone chaperone RTT106/FACT complex subunit SPT16-like middle" evidence="5">
    <location>
        <begin position="460"/>
        <end position="548"/>
    </location>
</feature>
<keyword evidence="1" id="KW-0234">DNA repair</keyword>
<comment type="similarity">
    <text evidence="1">Belongs to the peptidase M24 family. SPT16 subfamily.</text>
</comment>
<dbReference type="Gene3D" id="2.30.29.150">
    <property type="match status" value="1"/>
</dbReference>
<proteinExistence type="inferred from homology"/>
<organism evidence="6">
    <name type="scientific">Paramoeba aestuarina</name>
    <dbReference type="NCBI Taxonomy" id="180227"/>
    <lineage>
        <taxon>Eukaryota</taxon>
        <taxon>Amoebozoa</taxon>
        <taxon>Discosea</taxon>
        <taxon>Flabellinia</taxon>
        <taxon>Dactylopodida</taxon>
        <taxon>Paramoebidae</taxon>
        <taxon>Paramoeba</taxon>
    </lineage>
</organism>
<feature type="compositionally biased region" description="Acidic residues" evidence="3">
    <location>
        <begin position="614"/>
        <end position="648"/>
    </location>
</feature>
<feature type="coiled-coil region" evidence="2">
    <location>
        <begin position="86"/>
        <end position="113"/>
    </location>
</feature>
<keyword evidence="1" id="KW-0227">DNA damage</keyword>
<dbReference type="PANTHER" id="PTHR13980:SF15">
    <property type="entry name" value="FACT COMPLEX SUBUNIT SPT16"/>
    <property type="match status" value="1"/>
</dbReference>
<comment type="subcellular location">
    <subcellularLocation>
        <location evidence="1">Nucleus</location>
    </subcellularLocation>
    <subcellularLocation>
        <location evidence="1">Chromosome</location>
    </subcellularLocation>
</comment>
<comment type="function">
    <text evidence="1">Component of the FACT complex, a general chromatin factor that acts to reorganize nucleosomes. The FACT complex is involved in multiple processes that require DNA as a template such as mRNA elongation, DNA replication and DNA repair. During transcription elongation the FACT complex acts as a histone chaperone that both destabilizes and restores nucleosomal structure. It facilitates the passage of RNA polymerase II and transcription by promoting the dissociation of one histone H2A-H2B dimer from the nucleosome, then subsequently promotes the reestablishment of the nucleosome following the passage of RNA polymerase II.</text>
</comment>
<feature type="region of interest" description="Disordered" evidence="3">
    <location>
        <begin position="582"/>
        <end position="674"/>
    </location>
</feature>
<protein>
    <recommendedName>
        <fullName evidence="1">FACT complex subunit</fullName>
    </recommendedName>
</protein>
<dbReference type="InterPro" id="IPR048969">
    <property type="entry name" value="FACT_SPT16_C"/>
</dbReference>
<reference evidence="6" key="1">
    <citation type="submission" date="2021-01" db="EMBL/GenBank/DDBJ databases">
        <authorList>
            <person name="Corre E."/>
            <person name="Pelletier E."/>
            <person name="Niang G."/>
            <person name="Scheremetjew M."/>
            <person name="Finn R."/>
            <person name="Kale V."/>
            <person name="Holt S."/>
            <person name="Cochrane G."/>
            <person name="Meng A."/>
            <person name="Brown T."/>
            <person name="Cohen L."/>
        </authorList>
    </citation>
    <scope>NUCLEOTIDE SEQUENCE</scope>
    <source>
        <strain evidence="6">SoJaBio B1-5/56/2</strain>
    </source>
</reference>
<dbReference type="Pfam" id="PF24824">
    <property type="entry name" value="PH_SPT16"/>
    <property type="match status" value="1"/>
</dbReference>
<dbReference type="SMART" id="SM01286">
    <property type="entry name" value="SPT16"/>
    <property type="match status" value="1"/>
</dbReference>
<gene>
    <name evidence="6" type="ORF">NAES01612_LOCUS25759</name>
</gene>
<keyword evidence="1" id="KW-0158">Chromosome</keyword>
<evidence type="ECO:0000313" key="6">
    <source>
        <dbReference type="EMBL" id="CAE2339869.1"/>
    </source>
</evidence>
<dbReference type="InterPro" id="IPR056595">
    <property type="entry name" value="Fact-SPT16_PH"/>
</dbReference>
<feature type="compositionally biased region" description="Basic and acidic residues" evidence="3">
    <location>
        <begin position="649"/>
        <end position="662"/>
    </location>
</feature>
<dbReference type="Pfam" id="PF08512">
    <property type="entry name" value="Rttp106-like_middle"/>
    <property type="match status" value="1"/>
</dbReference>
<dbReference type="EMBL" id="HBKR01039460">
    <property type="protein sequence ID" value="CAE2339869.1"/>
    <property type="molecule type" value="Transcribed_RNA"/>
</dbReference>
<dbReference type="GO" id="GO:0035101">
    <property type="term" value="C:FACT complex"/>
    <property type="evidence" value="ECO:0007669"/>
    <property type="project" value="UniProtKB-UniRule"/>
</dbReference>
<dbReference type="Gene3D" id="2.30.29.210">
    <property type="entry name" value="FACT complex subunit Spt16p/Cdc68p"/>
    <property type="match status" value="1"/>
</dbReference>
<feature type="domain" description="FACT complex subunit SPT16 middle" evidence="4">
    <location>
        <begin position="164"/>
        <end position="344"/>
    </location>
</feature>
<dbReference type="GO" id="GO:0006281">
    <property type="term" value="P:DNA repair"/>
    <property type="evidence" value="ECO:0007669"/>
    <property type="project" value="UniProtKB-UniRule"/>
</dbReference>
<dbReference type="SMART" id="SM01287">
    <property type="entry name" value="Rtt106"/>
    <property type="match status" value="1"/>
</dbReference>
<dbReference type="InterPro" id="IPR013953">
    <property type="entry name" value="FACT_SPT16_M"/>
</dbReference>
<keyword evidence="2" id="KW-0175">Coiled coil</keyword>
<dbReference type="PANTHER" id="PTHR13980">
    <property type="entry name" value="CDC68 RELATED"/>
    <property type="match status" value="1"/>
</dbReference>
<evidence type="ECO:0000259" key="5">
    <source>
        <dbReference type="SMART" id="SM01287"/>
    </source>
</evidence>
<keyword evidence="1" id="KW-0235">DNA replication</keyword>
<dbReference type="GO" id="GO:0006260">
    <property type="term" value="P:DNA replication"/>
    <property type="evidence" value="ECO:0007669"/>
    <property type="project" value="UniProtKB-KW"/>
</dbReference>
<feature type="compositionally biased region" description="Low complexity" evidence="3">
    <location>
        <begin position="593"/>
        <end position="613"/>
    </location>
</feature>
<accession>A0A7S4UKG1</accession>
<keyword evidence="1" id="KW-0539">Nucleus</keyword>
<dbReference type="Pfam" id="PF21091">
    <property type="entry name" value="SPT16_C"/>
    <property type="match status" value="1"/>
</dbReference>
<dbReference type="Pfam" id="PF08644">
    <property type="entry name" value="SPT16"/>
    <property type="match status" value="1"/>
</dbReference>
<comment type="subunit">
    <text evidence="1">Component of the FACT complex.</text>
</comment>
<keyword evidence="1" id="KW-0805">Transcription regulation</keyword>
<dbReference type="GO" id="GO:0006368">
    <property type="term" value="P:transcription elongation by RNA polymerase II"/>
    <property type="evidence" value="ECO:0007669"/>
    <property type="project" value="TreeGrafter"/>
</dbReference>
<sequence>MTFAVRLCLEDVSSTKEPFSLLLADTFLVQQSGNEAKQILTSMAPFELDEVSKKISQHEPEMEIPLDLTDARVTTRSSQRTNKGANMQMEQNRKAMQEEIIAQRRQQDRQRNRENVLAGELDHTELARLARGEINLNLPKADLKEFYAKHLASQTPTVHAYYNIILDMDREIIVLPNLAGEGSLSVIHVCTIKNVEIKSEPGERSSLPSLLFRIQFHAATDSNPVFLGNPQASFLKDLSMRISFAKDANVSGNSSQVILQNMQNLIRHIKTTQAAITARQNARQAKADIQEQTGLEFVRTLDSERMLRDVRCYPNPRVTSSGRSVTSRQGSIGTVEVHVNGLRFVQKDTEPLIVLFSNISTAIFQPADNDQRIVFHLHLKRNIMVGKKKTLEVQFYLDVIDESEGVGSRRRDSTWEDEYAEEERERQRTARLNSEFLHFAKGFEKAFGHPVEAPIRKFHFFGTHDKGMVKFKGSEHTLFSLTEAPQFVQRMEDVEIAVFERVTALKTNFDLTFVRNDFTHTAINNIEYKYLDKIKDWLNEAQTKYYEVGVNLVWRTILKERKADEAWDPWGPEGWHAILKDSDSEVESDSDAGSDSSFVMSASGSDGSGSESEYVSDETSSESDESEYSESDDGDSDEEEGLDWDELEEKAAKDDRKRSKREDDDEGSRKNRRQ</sequence>
<name>A0A7S4UKG1_9EUKA</name>
<dbReference type="InterPro" id="IPR040258">
    <property type="entry name" value="Spt16"/>
</dbReference>
<evidence type="ECO:0000256" key="2">
    <source>
        <dbReference type="SAM" id="Coils"/>
    </source>
</evidence>
<dbReference type="GO" id="GO:0031491">
    <property type="term" value="F:nucleosome binding"/>
    <property type="evidence" value="ECO:0007669"/>
    <property type="project" value="TreeGrafter"/>
</dbReference>
<evidence type="ECO:0000256" key="1">
    <source>
        <dbReference type="RuleBase" id="RU367052"/>
    </source>
</evidence>